<sequence>MQFADREHRVFELFLRQSSEKIGLILANILRAQEFDSIGLIQPRIVPGCRCLCACGYRKVEKRPKLDFAVAEYIRVWGSAARVLLEKIRKHAVAIFPRKVDRVVGNSDEGANAFYVFIIARRGADAGFLVLFFPVFHKYANNVVPLLFEQQCGNGAVDSAGHANHDMAGMQIPHGSTCLVLSEAAKVSRPRRW</sequence>
<evidence type="ECO:0000313" key="1">
    <source>
        <dbReference type="EMBL" id="MPM63142.1"/>
    </source>
</evidence>
<gene>
    <name evidence="1" type="ORF">SDC9_110022</name>
</gene>
<dbReference type="EMBL" id="VSSQ01019243">
    <property type="protein sequence ID" value="MPM63142.1"/>
    <property type="molecule type" value="Genomic_DNA"/>
</dbReference>
<organism evidence="1">
    <name type="scientific">bioreactor metagenome</name>
    <dbReference type="NCBI Taxonomy" id="1076179"/>
    <lineage>
        <taxon>unclassified sequences</taxon>
        <taxon>metagenomes</taxon>
        <taxon>ecological metagenomes</taxon>
    </lineage>
</organism>
<comment type="caution">
    <text evidence="1">The sequence shown here is derived from an EMBL/GenBank/DDBJ whole genome shotgun (WGS) entry which is preliminary data.</text>
</comment>
<reference evidence="1" key="1">
    <citation type="submission" date="2019-08" db="EMBL/GenBank/DDBJ databases">
        <authorList>
            <person name="Kucharzyk K."/>
            <person name="Murdoch R.W."/>
            <person name="Higgins S."/>
            <person name="Loffler F."/>
        </authorList>
    </citation>
    <scope>NUCLEOTIDE SEQUENCE</scope>
</reference>
<protein>
    <submittedName>
        <fullName evidence="1">Uncharacterized protein</fullName>
    </submittedName>
</protein>
<proteinExistence type="predicted"/>
<accession>A0A645BCT4</accession>
<name>A0A645BCT4_9ZZZZ</name>
<dbReference type="AlphaFoldDB" id="A0A645BCT4"/>